<evidence type="ECO:0000256" key="1">
    <source>
        <dbReference type="SAM" id="MobiDB-lite"/>
    </source>
</evidence>
<dbReference type="GO" id="GO:0008081">
    <property type="term" value="F:phosphoric diester hydrolase activity"/>
    <property type="evidence" value="ECO:0007669"/>
    <property type="project" value="InterPro"/>
</dbReference>
<dbReference type="Gene3D" id="3.20.20.190">
    <property type="entry name" value="Phosphatidylinositol (PI) phosphodiesterase"/>
    <property type="match status" value="1"/>
</dbReference>
<dbReference type="VEuPathDB" id="PlasmoDB:PKNOH_S110076700"/>
<organism evidence="2 3">
    <name type="scientific">Plasmodium knowlesi</name>
    <dbReference type="NCBI Taxonomy" id="5850"/>
    <lineage>
        <taxon>Eukaryota</taxon>
        <taxon>Sar</taxon>
        <taxon>Alveolata</taxon>
        <taxon>Apicomplexa</taxon>
        <taxon>Aconoidasida</taxon>
        <taxon>Haemosporida</taxon>
        <taxon>Plasmodiidae</taxon>
        <taxon>Plasmodium</taxon>
        <taxon>Plasmodium (Plasmodium)</taxon>
    </lineage>
</organism>
<dbReference type="Proteomes" id="UP000195012">
    <property type="component" value="Unassembled WGS sequence"/>
</dbReference>
<reference evidence="2 3" key="1">
    <citation type="submission" date="2017-05" db="EMBL/GenBank/DDBJ databases">
        <title>PacBio assembly of a Plasmodium knowlesi genome sequence with Hi-C correction and manual annotation of the SICAvar gene family.</title>
        <authorList>
            <person name="Lapp S.A."/>
            <person name="Geraldo J.A."/>
            <person name="Chien J.-T."/>
            <person name="Ay F."/>
            <person name="Pakala S.B."/>
            <person name="Batugedara G."/>
            <person name="Humphrey J.C."/>
            <person name="Debarry J.D."/>
            <person name="Le Roch K.G."/>
            <person name="Galinski M.R."/>
            <person name="Kissinger J.C."/>
        </authorList>
    </citation>
    <scope>NUCLEOTIDE SEQUENCE [LARGE SCALE GENOMIC DNA]</scope>
    <source>
        <strain evidence="3">Malayan Strain Pk1 (A+)</strain>
    </source>
</reference>
<dbReference type="AlphaFoldDB" id="A0A1Y3DPP2"/>
<sequence length="474" mass="54945">MECTKSGEDEEGAKKNQRVVYLQQWMCALSERKKRKEPIRCIYGIYNTTGGAKSSGQDAEKCVNNSLPCQSKGIIYERLCLGVRYLEMVVLREWKTEKGKNDLHFACGDGCIYSAGDFMEEVNVFLLSNKKEKVLLSFLLRPGMGDNNDDKGHDDADHHDSDNDGDNYPHDQPDNDNVTQLLDIYMYLYLRREVKHSERDENYRVLYFLNDREKFLNLEKYQFDIDHFQIRNWVFNNMSLLLPSGIVHGGEKERSSLLSLPQEHHMSLFRLNSMQNDQVPILSSKICIKRKFPNILITRQEGDYEVADSEEKDSIHVDEIVYRRTNARRYYIEWEGDHHNGGTLHEVHTHDGNLSSSGKFIGSNNLPLTEYIIDVPRYHKLLNSPFTFLNKKLVYLCEEGECLKGKCAHGMDTNNTYYVIKTVQTVQRSLTHLQSQFNADMRPSWICILAQDFRVQDIFDVICVNFRTPAVFGG</sequence>
<proteinExistence type="predicted"/>
<evidence type="ECO:0000313" key="3">
    <source>
        <dbReference type="Proteomes" id="UP000195012"/>
    </source>
</evidence>
<dbReference type="InterPro" id="IPR017946">
    <property type="entry name" value="PLC-like_Pdiesterase_TIM-brl"/>
</dbReference>
<gene>
    <name evidence="2" type="ORF">PKNOH_S110076700</name>
</gene>
<dbReference type="VEuPathDB" id="PlasmoDB:PKNH_1206200"/>
<dbReference type="EMBL" id="NETL01000025">
    <property type="protein sequence ID" value="OTN65375.1"/>
    <property type="molecule type" value="Genomic_DNA"/>
</dbReference>
<feature type="compositionally biased region" description="Basic and acidic residues" evidence="1">
    <location>
        <begin position="148"/>
        <end position="173"/>
    </location>
</feature>
<evidence type="ECO:0000313" key="2">
    <source>
        <dbReference type="EMBL" id="OTN65375.1"/>
    </source>
</evidence>
<name>A0A1Y3DPP2_PLAKN</name>
<feature type="region of interest" description="Disordered" evidence="1">
    <location>
        <begin position="147"/>
        <end position="175"/>
    </location>
</feature>
<dbReference type="GO" id="GO:0006629">
    <property type="term" value="P:lipid metabolic process"/>
    <property type="evidence" value="ECO:0007669"/>
    <property type="project" value="InterPro"/>
</dbReference>
<dbReference type="VEuPathDB" id="PlasmoDB:PKA1H_120010600"/>
<protein>
    <submittedName>
        <fullName evidence="2">Uncharacterized protein</fullName>
    </submittedName>
</protein>
<comment type="caution">
    <text evidence="2">The sequence shown here is derived from an EMBL/GenBank/DDBJ whole genome shotgun (WGS) entry which is preliminary data.</text>
</comment>
<accession>A0A1Y3DPP2</accession>
<dbReference type="OrthoDB" id="384560at2759"/>
<dbReference type="SUPFAM" id="SSF51695">
    <property type="entry name" value="PLC-like phosphodiesterases"/>
    <property type="match status" value="1"/>
</dbReference>